<proteinExistence type="inferred from homology"/>
<dbReference type="GO" id="GO:0022625">
    <property type="term" value="C:cytosolic large ribosomal subunit"/>
    <property type="evidence" value="ECO:0007669"/>
    <property type="project" value="TreeGrafter"/>
</dbReference>
<dbReference type="Gene3D" id="1.10.287.310">
    <property type="match status" value="1"/>
</dbReference>
<evidence type="ECO:0000256" key="2">
    <source>
        <dbReference type="ARBA" id="ARBA00022980"/>
    </source>
</evidence>
<keyword evidence="2 5" id="KW-0689">Ribosomal protein</keyword>
<dbReference type="EMBL" id="QZJZ01000067">
    <property type="protein sequence ID" value="RJP58385.1"/>
    <property type="molecule type" value="Genomic_DNA"/>
</dbReference>
<sequence length="66" mass="7680">MKAHELRQKSTDDLNKLLDEYRRELLNLRIQKKTGQIEKVGRIHTVKKEVARILTILNEPASVTAK</sequence>
<dbReference type="InterPro" id="IPR001854">
    <property type="entry name" value="Ribosomal_uL29"/>
</dbReference>
<dbReference type="FunFam" id="1.10.287.310:FF:000001">
    <property type="entry name" value="50S ribosomal protein L29"/>
    <property type="match status" value="1"/>
</dbReference>
<evidence type="ECO:0000256" key="5">
    <source>
        <dbReference type="HAMAP-Rule" id="MF_00374"/>
    </source>
</evidence>
<reference evidence="7 8" key="1">
    <citation type="journal article" date="2017" name="ISME J.">
        <title>Energy and carbon metabolisms in a deep terrestrial subsurface fluid microbial community.</title>
        <authorList>
            <person name="Momper L."/>
            <person name="Jungbluth S.P."/>
            <person name="Lee M.D."/>
            <person name="Amend J.P."/>
        </authorList>
    </citation>
    <scope>NUCLEOTIDE SEQUENCE [LARGE SCALE GENOMIC DNA]</scope>
    <source>
        <strain evidence="7">SURF_26</strain>
    </source>
</reference>
<accession>A0A3A4QWU5</accession>
<dbReference type="Pfam" id="PF00831">
    <property type="entry name" value="Ribosomal_L29"/>
    <property type="match status" value="1"/>
</dbReference>
<feature type="coiled-coil region" evidence="6">
    <location>
        <begin position="11"/>
        <end position="38"/>
    </location>
</feature>
<keyword evidence="3 5" id="KW-0687">Ribonucleoprotein</keyword>
<evidence type="ECO:0000313" key="7">
    <source>
        <dbReference type="EMBL" id="RJP58385.1"/>
    </source>
</evidence>
<dbReference type="InterPro" id="IPR050063">
    <property type="entry name" value="Ribosomal_protein_uL29"/>
</dbReference>
<dbReference type="Proteomes" id="UP000266426">
    <property type="component" value="Unassembled WGS sequence"/>
</dbReference>
<protein>
    <recommendedName>
        <fullName evidence="4 5">Large ribosomal subunit protein uL29</fullName>
    </recommendedName>
</protein>
<evidence type="ECO:0000256" key="3">
    <source>
        <dbReference type="ARBA" id="ARBA00023274"/>
    </source>
</evidence>
<dbReference type="GO" id="GO:0003735">
    <property type="term" value="F:structural constituent of ribosome"/>
    <property type="evidence" value="ECO:0007669"/>
    <property type="project" value="InterPro"/>
</dbReference>
<dbReference type="AlphaFoldDB" id="A0A3A4QWU5"/>
<evidence type="ECO:0000256" key="1">
    <source>
        <dbReference type="ARBA" id="ARBA00009254"/>
    </source>
</evidence>
<dbReference type="PANTHER" id="PTHR10916">
    <property type="entry name" value="60S RIBOSOMAL PROTEIN L35/50S RIBOSOMAL PROTEIN L29"/>
    <property type="match status" value="1"/>
</dbReference>
<organism evidence="7 8">
    <name type="scientific">Candidatus Auribacter fodinae</name>
    <dbReference type="NCBI Taxonomy" id="2093366"/>
    <lineage>
        <taxon>Bacteria</taxon>
        <taxon>Pseudomonadati</taxon>
        <taxon>Candidatus Auribacterota</taxon>
        <taxon>Candidatus Auribacteria</taxon>
        <taxon>Candidatus Auribacterales</taxon>
        <taxon>Candidatus Auribacteraceae</taxon>
        <taxon>Candidatus Auribacter</taxon>
    </lineage>
</organism>
<dbReference type="SUPFAM" id="SSF46561">
    <property type="entry name" value="Ribosomal protein L29 (L29p)"/>
    <property type="match status" value="1"/>
</dbReference>
<comment type="caution">
    <text evidence="7">The sequence shown here is derived from an EMBL/GenBank/DDBJ whole genome shotgun (WGS) entry which is preliminary data.</text>
</comment>
<gene>
    <name evidence="5" type="primary">rpmC</name>
    <name evidence="7" type="ORF">C4541_07985</name>
</gene>
<dbReference type="PANTHER" id="PTHR10916:SF0">
    <property type="entry name" value="LARGE RIBOSOMAL SUBUNIT PROTEIN UL29C"/>
    <property type="match status" value="1"/>
</dbReference>
<comment type="similarity">
    <text evidence="1 5">Belongs to the universal ribosomal protein uL29 family.</text>
</comment>
<evidence type="ECO:0000256" key="6">
    <source>
        <dbReference type="SAM" id="Coils"/>
    </source>
</evidence>
<dbReference type="CDD" id="cd00427">
    <property type="entry name" value="Ribosomal_L29_HIP"/>
    <property type="match status" value="1"/>
</dbReference>
<dbReference type="InterPro" id="IPR036049">
    <property type="entry name" value="Ribosomal_uL29_sf"/>
</dbReference>
<evidence type="ECO:0000256" key="4">
    <source>
        <dbReference type="ARBA" id="ARBA00035204"/>
    </source>
</evidence>
<dbReference type="NCBIfam" id="TIGR00012">
    <property type="entry name" value="L29"/>
    <property type="match status" value="1"/>
</dbReference>
<keyword evidence="6" id="KW-0175">Coiled coil</keyword>
<name>A0A3A4QWU5_9BACT</name>
<evidence type="ECO:0000313" key="8">
    <source>
        <dbReference type="Proteomes" id="UP000266426"/>
    </source>
</evidence>
<dbReference type="GO" id="GO:0006412">
    <property type="term" value="P:translation"/>
    <property type="evidence" value="ECO:0007669"/>
    <property type="project" value="UniProtKB-UniRule"/>
</dbReference>
<dbReference type="HAMAP" id="MF_00374">
    <property type="entry name" value="Ribosomal_uL29"/>
    <property type="match status" value="1"/>
</dbReference>